<protein>
    <submittedName>
        <fullName evidence="4">Serpentine receptor class gamma</fullName>
    </submittedName>
</protein>
<dbReference type="GO" id="GO:0140410">
    <property type="term" value="F:monoatomic cation:bicarbonate symporter activity"/>
    <property type="evidence" value="ECO:0007669"/>
    <property type="project" value="TreeGrafter"/>
</dbReference>
<dbReference type="GO" id="GO:0071578">
    <property type="term" value="P:zinc ion import across plasma membrane"/>
    <property type="evidence" value="ECO:0007669"/>
    <property type="project" value="TreeGrafter"/>
</dbReference>
<dbReference type="WBParaSite" id="BPAG_0000325301-mRNA-1">
    <property type="protein sequence ID" value="BPAG_0000325301-mRNA-1"/>
    <property type="gene ID" value="BPAG_0000325301"/>
</dbReference>
<dbReference type="GO" id="GO:0030003">
    <property type="term" value="P:intracellular monoatomic cation homeostasis"/>
    <property type="evidence" value="ECO:0007669"/>
    <property type="project" value="TreeGrafter"/>
</dbReference>
<dbReference type="GO" id="GO:0005886">
    <property type="term" value="C:plasma membrane"/>
    <property type="evidence" value="ECO:0007669"/>
    <property type="project" value="TreeGrafter"/>
</dbReference>
<reference evidence="2 3" key="2">
    <citation type="submission" date="2018-11" db="EMBL/GenBank/DDBJ databases">
        <authorList>
            <consortium name="Pathogen Informatics"/>
        </authorList>
    </citation>
    <scope>NUCLEOTIDE SEQUENCE [LARGE SCALE GENOMIC DNA]</scope>
</reference>
<dbReference type="Proteomes" id="UP000278627">
    <property type="component" value="Unassembled WGS sequence"/>
</dbReference>
<feature type="transmembrane region" description="Helical" evidence="1">
    <location>
        <begin position="26"/>
        <end position="49"/>
    </location>
</feature>
<gene>
    <name evidence="2" type="ORF">BPAG_LOCUS3224</name>
</gene>
<keyword evidence="1" id="KW-0472">Membrane</keyword>
<keyword evidence="1" id="KW-0812">Transmembrane</keyword>
<evidence type="ECO:0000256" key="1">
    <source>
        <dbReference type="SAM" id="Phobius"/>
    </source>
</evidence>
<dbReference type="GO" id="GO:0005385">
    <property type="term" value="F:zinc ion transmembrane transporter activity"/>
    <property type="evidence" value="ECO:0007669"/>
    <property type="project" value="TreeGrafter"/>
</dbReference>
<evidence type="ECO:0000313" key="2">
    <source>
        <dbReference type="EMBL" id="VDN84410.1"/>
    </source>
</evidence>
<dbReference type="EMBL" id="UZAD01000799">
    <property type="protein sequence ID" value="VDN84410.1"/>
    <property type="molecule type" value="Genomic_DNA"/>
</dbReference>
<dbReference type="PANTHER" id="PTHR12191">
    <property type="entry name" value="SOLUTE CARRIER FAMILY 39"/>
    <property type="match status" value="1"/>
</dbReference>
<keyword evidence="3" id="KW-1185">Reference proteome</keyword>
<accession>A0A0N4T4X2</accession>
<sequence length="100" mass="11394">MSSIYTVFVDYFKVLSKIYKRVFCTIFYGCTSITIISLLSLTGLIFIPFIKGKWRNRWMQVFIALAVSTLSSDALLHILPQVEIYVFCTIGSFVSGSWST</sequence>
<dbReference type="STRING" id="6280.A0A0N4T4X2"/>
<evidence type="ECO:0000313" key="4">
    <source>
        <dbReference type="WBParaSite" id="BPAG_0000325301-mRNA-1"/>
    </source>
</evidence>
<dbReference type="AlphaFoldDB" id="A0A0N4T4X2"/>
<name>A0A0N4T4X2_BRUPA</name>
<reference evidence="4" key="1">
    <citation type="submission" date="2017-02" db="UniProtKB">
        <authorList>
            <consortium name="WormBaseParasite"/>
        </authorList>
    </citation>
    <scope>IDENTIFICATION</scope>
</reference>
<evidence type="ECO:0000313" key="3">
    <source>
        <dbReference type="Proteomes" id="UP000278627"/>
    </source>
</evidence>
<keyword evidence="1" id="KW-1133">Transmembrane helix</keyword>
<organism evidence="4">
    <name type="scientific">Brugia pahangi</name>
    <name type="common">Filarial nematode worm</name>
    <dbReference type="NCBI Taxonomy" id="6280"/>
    <lineage>
        <taxon>Eukaryota</taxon>
        <taxon>Metazoa</taxon>
        <taxon>Ecdysozoa</taxon>
        <taxon>Nematoda</taxon>
        <taxon>Chromadorea</taxon>
        <taxon>Rhabditida</taxon>
        <taxon>Spirurina</taxon>
        <taxon>Spiruromorpha</taxon>
        <taxon>Filarioidea</taxon>
        <taxon>Onchocercidae</taxon>
        <taxon>Brugia</taxon>
    </lineage>
</organism>
<dbReference type="PANTHER" id="PTHR12191:SF37">
    <property type="entry name" value="ZINC TRANSPORTER FOI"/>
    <property type="match status" value="1"/>
</dbReference>
<dbReference type="InterPro" id="IPR050799">
    <property type="entry name" value="ZIP_Transporter"/>
</dbReference>
<proteinExistence type="predicted"/>